<evidence type="ECO:0000313" key="17">
    <source>
        <dbReference type="Proteomes" id="UP001159405"/>
    </source>
</evidence>
<keyword evidence="7" id="KW-0493">Microtubule</keyword>
<name>A0ABN8NHS1_9CNID</name>
<evidence type="ECO:0000256" key="13">
    <source>
        <dbReference type="ARBA" id="ARBA00029651"/>
    </source>
</evidence>
<gene>
    <name evidence="16" type="ORF">PLOB_00017799</name>
</gene>
<evidence type="ECO:0000256" key="4">
    <source>
        <dbReference type="ARBA" id="ARBA00022454"/>
    </source>
</evidence>
<keyword evidence="11" id="KW-0131">Cell cycle</keyword>
<dbReference type="Proteomes" id="UP001159405">
    <property type="component" value="Unassembled WGS sequence"/>
</dbReference>
<evidence type="ECO:0000256" key="2">
    <source>
        <dbReference type="ARBA" id="ARBA00004629"/>
    </source>
</evidence>
<evidence type="ECO:0000256" key="11">
    <source>
        <dbReference type="ARBA" id="ARBA00023306"/>
    </source>
</evidence>
<dbReference type="Pfam" id="PF16740">
    <property type="entry name" value="SKA2"/>
    <property type="match status" value="1"/>
</dbReference>
<organism evidence="16 17">
    <name type="scientific">Porites lobata</name>
    <dbReference type="NCBI Taxonomy" id="104759"/>
    <lineage>
        <taxon>Eukaryota</taxon>
        <taxon>Metazoa</taxon>
        <taxon>Cnidaria</taxon>
        <taxon>Anthozoa</taxon>
        <taxon>Hexacorallia</taxon>
        <taxon>Scleractinia</taxon>
        <taxon>Fungiina</taxon>
        <taxon>Poritidae</taxon>
        <taxon>Porites</taxon>
    </lineage>
</organism>
<evidence type="ECO:0000256" key="5">
    <source>
        <dbReference type="ARBA" id="ARBA00022490"/>
    </source>
</evidence>
<keyword evidence="17" id="KW-1185">Reference proteome</keyword>
<keyword evidence="9" id="KW-0995">Kinetochore</keyword>
<evidence type="ECO:0000256" key="3">
    <source>
        <dbReference type="ARBA" id="ARBA00010684"/>
    </source>
</evidence>
<protein>
    <recommendedName>
        <fullName evidence="13">Protein FAM33A</fullName>
    </recommendedName>
</protein>
<feature type="compositionally biased region" description="Polar residues" evidence="14">
    <location>
        <begin position="140"/>
        <end position="154"/>
    </location>
</feature>
<keyword evidence="8" id="KW-0498">Mitosis</keyword>
<feature type="region of interest" description="Disordered" evidence="14">
    <location>
        <begin position="128"/>
        <end position="154"/>
    </location>
</feature>
<evidence type="ECO:0000256" key="8">
    <source>
        <dbReference type="ARBA" id="ARBA00022776"/>
    </source>
</evidence>
<dbReference type="Gene3D" id="6.10.250.1380">
    <property type="match status" value="1"/>
</dbReference>
<reference evidence="16 17" key="1">
    <citation type="submission" date="2022-05" db="EMBL/GenBank/DDBJ databases">
        <authorList>
            <consortium name="Genoscope - CEA"/>
            <person name="William W."/>
        </authorList>
    </citation>
    <scope>NUCLEOTIDE SEQUENCE [LARGE SCALE GENOMIC DNA]</scope>
</reference>
<keyword evidence="12" id="KW-0137">Centromere</keyword>
<dbReference type="Pfam" id="PF11362">
    <property type="entry name" value="DUF3161"/>
    <property type="match status" value="1"/>
</dbReference>
<evidence type="ECO:0000256" key="14">
    <source>
        <dbReference type="SAM" id="MobiDB-lite"/>
    </source>
</evidence>
<dbReference type="EMBL" id="CALNXK010000021">
    <property type="protein sequence ID" value="CAH3108339.1"/>
    <property type="molecule type" value="Genomic_DNA"/>
</dbReference>
<keyword evidence="10" id="KW-0206">Cytoskeleton</keyword>
<dbReference type="InterPro" id="IPR026762">
    <property type="entry name" value="Ska2"/>
</dbReference>
<dbReference type="PANTHER" id="PTHR32017:SF3">
    <property type="entry name" value="SPINDLE AND KINETOCHORE-ASSOCIATED PROTEIN 2"/>
    <property type="match status" value="1"/>
</dbReference>
<evidence type="ECO:0000256" key="12">
    <source>
        <dbReference type="ARBA" id="ARBA00023328"/>
    </source>
</evidence>
<comment type="subcellular location">
    <subcellularLocation>
        <location evidence="2">Chromosome</location>
        <location evidence="2">Centromere</location>
        <location evidence="2">Kinetochore</location>
    </subcellularLocation>
    <subcellularLocation>
        <location evidence="1">Cytoplasm</location>
        <location evidence="1">Cytoskeleton</location>
        <location evidence="1">Spindle</location>
    </subcellularLocation>
</comment>
<keyword evidence="6" id="KW-0132">Cell division</keyword>
<comment type="similarity">
    <text evidence="3">Belongs to the SKA2 family.</text>
</comment>
<dbReference type="InterPro" id="IPR042091">
    <property type="entry name" value="Ska2_N"/>
</dbReference>
<sequence length="248" mass="28042">MVDMEPAVDKLEALFQKAESDLNYISLRLETEFSQQFSESCQDELNPIKLLKRINQAKQRFKSLSEEASCICSKQEEIKDVLTDQMLACQDLLRQLQKCAGLSVLDSNADEQFLRTLETLLRIDTTSSEQSVDDEDKENNTSVDQTRGKQPQLETVSRGRKEFIAIDEKEFLSVSDLVRGRAKLADVNKVYEVLFQHFKKNKNSSSLTPKEMTKMGLKVTGATGEAKLKVLRALKVIEINNKGAVKMA</sequence>
<dbReference type="PANTHER" id="PTHR32017">
    <property type="entry name" value="SPINDLE AND KINETOCHORE-ASSOCIATED PROTEIN 2"/>
    <property type="match status" value="1"/>
</dbReference>
<keyword evidence="5" id="KW-0963">Cytoplasm</keyword>
<evidence type="ECO:0000313" key="16">
    <source>
        <dbReference type="EMBL" id="CAH3108339.1"/>
    </source>
</evidence>
<evidence type="ECO:0000256" key="10">
    <source>
        <dbReference type="ARBA" id="ARBA00023212"/>
    </source>
</evidence>
<evidence type="ECO:0000256" key="1">
    <source>
        <dbReference type="ARBA" id="ARBA00004186"/>
    </source>
</evidence>
<feature type="domain" description="Ska2 N-terminal" evidence="15">
    <location>
        <begin position="5"/>
        <end position="113"/>
    </location>
</feature>
<comment type="caution">
    <text evidence="16">The sequence shown here is derived from an EMBL/GenBank/DDBJ whole genome shotgun (WGS) entry which is preliminary data.</text>
</comment>
<proteinExistence type="inferred from homology"/>
<evidence type="ECO:0000259" key="15">
    <source>
        <dbReference type="Pfam" id="PF16740"/>
    </source>
</evidence>
<evidence type="ECO:0000256" key="6">
    <source>
        <dbReference type="ARBA" id="ARBA00022618"/>
    </source>
</evidence>
<keyword evidence="4" id="KW-0158">Chromosome</keyword>
<evidence type="ECO:0000256" key="7">
    <source>
        <dbReference type="ARBA" id="ARBA00022701"/>
    </source>
</evidence>
<accession>A0ABN8NHS1</accession>
<evidence type="ECO:0000256" key="9">
    <source>
        <dbReference type="ARBA" id="ARBA00022838"/>
    </source>
</evidence>